<evidence type="ECO:0000313" key="2">
    <source>
        <dbReference type="Proteomes" id="UP000275267"/>
    </source>
</evidence>
<protein>
    <submittedName>
        <fullName evidence="1">Uncharacterized protein</fullName>
    </submittedName>
</protein>
<dbReference type="AlphaFoldDB" id="A0A3L6RYP5"/>
<accession>A0A3L6RYP5</accession>
<keyword evidence="2" id="KW-1185">Reference proteome</keyword>
<reference evidence="2" key="1">
    <citation type="journal article" date="2019" name="Nat. Commun.">
        <title>The genome of broomcorn millet.</title>
        <authorList>
            <person name="Zou C."/>
            <person name="Miki D."/>
            <person name="Li D."/>
            <person name="Tang Q."/>
            <person name="Xiao L."/>
            <person name="Rajput S."/>
            <person name="Deng P."/>
            <person name="Jia W."/>
            <person name="Huang R."/>
            <person name="Zhang M."/>
            <person name="Sun Y."/>
            <person name="Hu J."/>
            <person name="Fu X."/>
            <person name="Schnable P.S."/>
            <person name="Li F."/>
            <person name="Zhang H."/>
            <person name="Feng B."/>
            <person name="Zhu X."/>
            <person name="Liu R."/>
            <person name="Schnable J.C."/>
            <person name="Zhu J.-K."/>
            <person name="Zhang H."/>
        </authorList>
    </citation>
    <scope>NUCLEOTIDE SEQUENCE [LARGE SCALE GENOMIC DNA]</scope>
</reference>
<evidence type="ECO:0000313" key="1">
    <source>
        <dbReference type="EMBL" id="RLN11745.1"/>
    </source>
</evidence>
<comment type="caution">
    <text evidence="1">The sequence shown here is derived from an EMBL/GenBank/DDBJ whole genome shotgun (WGS) entry which is preliminary data.</text>
</comment>
<dbReference type="Proteomes" id="UP000275267">
    <property type="component" value="Unassembled WGS sequence"/>
</dbReference>
<gene>
    <name evidence="1" type="ORF">C2845_PM09G15120</name>
</gene>
<name>A0A3L6RYP5_PANMI</name>
<organism evidence="1 2">
    <name type="scientific">Panicum miliaceum</name>
    <name type="common">Proso millet</name>
    <name type="synonym">Broomcorn millet</name>
    <dbReference type="NCBI Taxonomy" id="4540"/>
    <lineage>
        <taxon>Eukaryota</taxon>
        <taxon>Viridiplantae</taxon>
        <taxon>Streptophyta</taxon>
        <taxon>Embryophyta</taxon>
        <taxon>Tracheophyta</taxon>
        <taxon>Spermatophyta</taxon>
        <taxon>Magnoliopsida</taxon>
        <taxon>Liliopsida</taxon>
        <taxon>Poales</taxon>
        <taxon>Poaceae</taxon>
        <taxon>PACMAD clade</taxon>
        <taxon>Panicoideae</taxon>
        <taxon>Panicodae</taxon>
        <taxon>Paniceae</taxon>
        <taxon>Panicinae</taxon>
        <taxon>Panicum</taxon>
        <taxon>Panicum sect. Panicum</taxon>
    </lineage>
</organism>
<dbReference type="EMBL" id="PQIB02000006">
    <property type="protein sequence ID" value="RLN11745.1"/>
    <property type="molecule type" value="Genomic_DNA"/>
</dbReference>
<sequence>MVGASHAGIFISASFPAAGYMATAGVAVNSPFPRIHQATPRVPRGRGPATVAFSPPAQRHHHRPSGPSHGEIQMRWTSATKSRPRAPVTTILARLRICRDGGNHIRQVGDHAIRHSCGSAVNEIMHGSPATPVSHGRKAREVAVWSWWKTE</sequence>
<proteinExistence type="predicted"/>